<name>A0A2W5TCK0_9BACT</name>
<dbReference type="AlphaFoldDB" id="A0A2W5TCK0"/>
<accession>A0A2W5TCK0</accession>
<evidence type="ECO:0000256" key="1">
    <source>
        <dbReference type="SAM" id="SignalP"/>
    </source>
</evidence>
<organism evidence="2 3">
    <name type="scientific">Archangium gephyra</name>
    <dbReference type="NCBI Taxonomy" id="48"/>
    <lineage>
        <taxon>Bacteria</taxon>
        <taxon>Pseudomonadati</taxon>
        <taxon>Myxococcota</taxon>
        <taxon>Myxococcia</taxon>
        <taxon>Myxococcales</taxon>
        <taxon>Cystobacterineae</taxon>
        <taxon>Archangiaceae</taxon>
        <taxon>Archangium</taxon>
    </lineage>
</organism>
<dbReference type="PANTHER" id="PTHR41775">
    <property type="entry name" value="SECRETED PROTEIN-RELATED"/>
    <property type="match status" value="1"/>
</dbReference>
<evidence type="ECO:0000313" key="2">
    <source>
        <dbReference type="EMBL" id="PZR10156.1"/>
    </source>
</evidence>
<keyword evidence="1" id="KW-0732">Signal</keyword>
<feature type="chain" id="PRO_5016181769" description="Peptidase M6-like domain-containing protein" evidence="1">
    <location>
        <begin position="26"/>
        <end position="497"/>
    </location>
</feature>
<evidence type="ECO:0008006" key="4">
    <source>
        <dbReference type="Google" id="ProtNLM"/>
    </source>
</evidence>
<dbReference type="EMBL" id="QFQP01000018">
    <property type="protein sequence ID" value="PZR10156.1"/>
    <property type="molecule type" value="Genomic_DNA"/>
</dbReference>
<gene>
    <name evidence="2" type="ORF">DI536_20185</name>
</gene>
<protein>
    <recommendedName>
        <fullName evidence="4">Peptidase M6-like domain-containing protein</fullName>
    </recommendedName>
</protein>
<dbReference type="Proteomes" id="UP000249061">
    <property type="component" value="Unassembled WGS sequence"/>
</dbReference>
<reference evidence="2 3" key="1">
    <citation type="submission" date="2017-08" db="EMBL/GenBank/DDBJ databases">
        <title>Infants hospitalized years apart are colonized by the same room-sourced microbial strains.</title>
        <authorList>
            <person name="Brooks B."/>
            <person name="Olm M.R."/>
            <person name="Firek B.A."/>
            <person name="Baker R."/>
            <person name="Thomas B.C."/>
            <person name="Morowitz M.J."/>
            <person name="Banfield J.F."/>
        </authorList>
    </citation>
    <scope>NUCLEOTIDE SEQUENCE [LARGE SCALE GENOMIC DNA]</scope>
    <source>
        <strain evidence="2">S2_003_000_R2_14</strain>
    </source>
</reference>
<evidence type="ECO:0000313" key="3">
    <source>
        <dbReference type="Proteomes" id="UP000249061"/>
    </source>
</evidence>
<proteinExistence type="predicted"/>
<dbReference type="PANTHER" id="PTHR41775:SF1">
    <property type="entry name" value="PEPTIDASE M6-LIKE DOMAIN-CONTAINING PROTEIN"/>
    <property type="match status" value="1"/>
</dbReference>
<comment type="caution">
    <text evidence="2">The sequence shown here is derived from an EMBL/GenBank/DDBJ whole genome shotgun (WGS) entry which is preliminary data.</text>
</comment>
<sequence length="497" mass="54071">MGCQTPTVLRKLLVVSLLAASLAHADYMDHFVMRDDVGPRKAPYLGDAKLVLIPIEVAGFPPIDEAALRRFFSPEDEAGFVRFYEVASLGRYRPRVTVAPKVTYAQCPLPLDRFPGCSIARGDLNALTSGMDMMREVVRKADEAGFDFSQYDVNGRRGTADGWIDGVMLLTNVPFGGIGFPFAYFNKGSNLNGGTAGPLVVDGVKIGHFAIAGDTDRLVMVHEFGHLLGLTDLYDESGVYDGLNLSFMGAWLYDPNIPLPDAETRFRLRWSTWHQVQGRQRVNIKPVETSGEVYRLGVGDEYFLVENRGPGGAFDRSLPERGLAVFHVDRTISTLKGTEGAFVERLLDCVNCKPWHPYIRFVQADGKFDVEKNRNFAAGDLFTTGTFLRPDARGVALSVDNQVNSSNFYSGAVSGLSIDDVRVNDDGSIDATLTAPEAGQCDERLCADGEGCAPVTCGAPAATTSGCSTGAALVPVLALLLLEQRVRGRQQRVARRA</sequence>
<feature type="signal peptide" evidence="1">
    <location>
        <begin position="1"/>
        <end position="25"/>
    </location>
</feature>
<dbReference type="SUPFAM" id="SSF55486">
    <property type="entry name" value="Metalloproteases ('zincins'), catalytic domain"/>
    <property type="match status" value="1"/>
</dbReference>